<evidence type="ECO:0000313" key="4">
    <source>
        <dbReference type="EMBL" id="KZX12794.1"/>
    </source>
</evidence>
<dbReference type="Gene3D" id="3.90.550.10">
    <property type="entry name" value="Spore Coat Polysaccharide Biosynthesis Protein SpsA, Chain A"/>
    <property type="match status" value="1"/>
</dbReference>
<dbReference type="PATRIC" id="fig|66851.6.peg.1159"/>
<dbReference type="PANTHER" id="PTHR43584:SF8">
    <property type="entry name" value="N-ACETYLMURAMATE ALPHA-1-PHOSPHATE URIDYLYLTRANSFERASE"/>
    <property type="match status" value="1"/>
</dbReference>
<dbReference type="InterPro" id="IPR050065">
    <property type="entry name" value="GlmU-like"/>
</dbReference>
<dbReference type="PANTHER" id="PTHR43584">
    <property type="entry name" value="NUCLEOTIDYL TRANSFERASE"/>
    <property type="match status" value="1"/>
</dbReference>
<dbReference type="SUPFAM" id="SSF53448">
    <property type="entry name" value="Nucleotide-diphospho-sugar transferases"/>
    <property type="match status" value="1"/>
</dbReference>
<keyword evidence="5" id="KW-1185">Reference proteome</keyword>
<dbReference type="InterPro" id="IPR005835">
    <property type="entry name" value="NTP_transferase_dom"/>
</dbReference>
<dbReference type="EMBL" id="LWMU01000063">
    <property type="protein sequence ID" value="KZX12794.1"/>
    <property type="molecule type" value="Genomic_DNA"/>
</dbReference>
<organism evidence="4 5">
    <name type="scientific">Methanobrevibacter oralis</name>
    <dbReference type="NCBI Taxonomy" id="66851"/>
    <lineage>
        <taxon>Archaea</taxon>
        <taxon>Methanobacteriati</taxon>
        <taxon>Methanobacteriota</taxon>
        <taxon>Methanomada group</taxon>
        <taxon>Methanobacteria</taxon>
        <taxon>Methanobacteriales</taxon>
        <taxon>Methanobacteriaceae</taxon>
        <taxon>Methanobrevibacter</taxon>
    </lineage>
</organism>
<dbReference type="InterPro" id="IPR029044">
    <property type="entry name" value="Nucleotide-diphossugar_trans"/>
</dbReference>
<feature type="domain" description="Nucleotidyl transferase" evidence="3">
    <location>
        <begin position="3"/>
        <end position="145"/>
    </location>
</feature>
<reference evidence="5" key="1">
    <citation type="journal article" date="2016" name="Genome Announc.">
        <title>Draft Genome Sequences of Methanobrevibacter curvatus DSM11111, Methanobrevibacter cuticularis DSM11139, Methanobrevibacter filiformis DSM11501, and Methanobrevibacter oralis DSM7256.</title>
        <authorList>
            <person name="Poehlein A."/>
            <person name="Seedorf H."/>
        </authorList>
    </citation>
    <scope>NUCLEOTIDE SEQUENCE [LARGE SCALE GENOMIC DNA]</scope>
    <source>
        <strain evidence="5">DSM 7256 / JCM 30027 / ZR</strain>
    </source>
</reference>
<keyword evidence="1 4" id="KW-0808">Transferase</keyword>
<dbReference type="GO" id="GO:0016779">
    <property type="term" value="F:nucleotidyltransferase activity"/>
    <property type="evidence" value="ECO:0007669"/>
    <property type="project" value="UniProtKB-KW"/>
</dbReference>
<evidence type="ECO:0000256" key="2">
    <source>
        <dbReference type="ARBA" id="ARBA00022695"/>
    </source>
</evidence>
<dbReference type="RefSeq" id="WP_063720340.1">
    <property type="nucleotide sequence ID" value="NZ_LT985100.1"/>
</dbReference>
<protein>
    <submittedName>
        <fullName evidence="4">Bifunctional IPC transferase and DIPP synthase</fullName>
    </submittedName>
</protein>
<dbReference type="Proteomes" id="UP000077428">
    <property type="component" value="Unassembled WGS sequence"/>
</dbReference>
<dbReference type="Pfam" id="PF00483">
    <property type="entry name" value="NTP_transferase"/>
    <property type="match status" value="1"/>
</dbReference>
<comment type="caution">
    <text evidence="4">The sequence shown here is derived from an EMBL/GenBank/DDBJ whole genome shotgun (WGS) entry which is preliminary data.</text>
</comment>
<name>A0A166B2R3_METOA</name>
<keyword evidence="2" id="KW-0548">Nucleotidyltransferase</keyword>
<proteinExistence type="predicted"/>
<accession>A0A166B2R3</accession>
<dbReference type="AlphaFoldDB" id="A0A166B2R3"/>
<evidence type="ECO:0000313" key="5">
    <source>
        <dbReference type="Proteomes" id="UP000077428"/>
    </source>
</evidence>
<dbReference type="CDD" id="cd02523">
    <property type="entry name" value="PC_cytidylyltransferase"/>
    <property type="match status" value="1"/>
</dbReference>
<evidence type="ECO:0000259" key="3">
    <source>
        <dbReference type="Pfam" id="PF00483"/>
    </source>
</evidence>
<dbReference type="OrthoDB" id="15372at2157"/>
<sequence>MISVILSAGMGTRLMPLTKNIPKPLLELNRTTLLERMIKNCIAIDIKEFIAVVGYNKDKVIDLAGKLEKKHDINIKIIENTEYDMTNTSVSTYLASNYIEREHLDDFILINGDNVVDPKIIQNIAKRNNTSMIIDNYKNLNEESFKLIIGEKSLKENDSIANGIIEEIGKGIDIESSTGEFIGVSKVAKKDVSKFNKILVELIDEDKQNYYDFAYKKLSKESPIDFVLTNGLKWTEIDDHDDWAIAKQLINEFEN</sequence>
<evidence type="ECO:0000256" key="1">
    <source>
        <dbReference type="ARBA" id="ARBA00022679"/>
    </source>
</evidence>
<gene>
    <name evidence="4" type="primary">spsI</name>
    <name evidence="4" type="ORF">MBORA_10570</name>
</gene>
<dbReference type="STRING" id="66851.MBORA_10570"/>